<dbReference type="PANTHER" id="PTHR47331">
    <property type="entry name" value="PHD-TYPE DOMAIN-CONTAINING PROTEIN"/>
    <property type="match status" value="1"/>
</dbReference>
<feature type="region of interest" description="Disordered" evidence="1">
    <location>
        <begin position="291"/>
        <end position="318"/>
    </location>
</feature>
<dbReference type="AlphaFoldDB" id="A0AAW0MUD3"/>
<comment type="caution">
    <text evidence="2">The sequence shown here is derived from an EMBL/GenBank/DDBJ whole genome shotgun (WGS) entry which is preliminary data.</text>
</comment>
<dbReference type="InterPro" id="IPR043502">
    <property type="entry name" value="DNA/RNA_pol_sf"/>
</dbReference>
<sequence length="556" mass="63323">MEPWRVVNSENNGPYAVKTLLGWVVCGPLKQCVTAAEHFGPITVTSNRISVMELKDLLIKQYNQDFCENRYEEKKEMSVDDKQFMSIASNNITLKDGHYYLPLPFKNENKLMPNNIEVAKERLQGLKRRFIKDLDYAAEYTAFMQDILKKGYAEEVPSKQLEGENGRVWYIPHHGVRHKKKLKLRVVFDCPSSYQGTSLNKELLQGPDLTNTLIGVLLRFRKEKIAVMADIEAMFYQVFVAENDRDSLRFLWWPDGDISKEPQVHRMRVHLFGAVSSPSIANFALRQTAEDNKHKYEQEKDRSEWPTVAQDPGEISPDDPESCDYLLSFCQKSVTFTLITDLRVRSYRLKHTGPYHIAAFTGNSTEALLENFRQFGSCREADLTLERFSRAFGVDATLMSSGRIVFVTDRGANIVAALRGYTRLNCSAHILNVILSSAFSEKVLEKTPDLAELLVGAKRLVKYFKHSGLQNRLATSLKQSVETRWNSNYEMLNSILSQHETISALLVDTAHYEKIVQINLNHLETLVAFLKVFKDATNDLESDNCTTSASLVLPGP</sequence>
<keyword evidence="3" id="KW-1185">Reference proteome</keyword>
<reference evidence="3" key="1">
    <citation type="submission" date="2024-04" db="EMBL/GenBank/DDBJ databases">
        <title>Salinicola lusitanus LLJ914,a marine bacterium isolated from the Okinawa Trough.</title>
        <authorList>
            <person name="Li J."/>
        </authorList>
    </citation>
    <scope>NUCLEOTIDE SEQUENCE [LARGE SCALE GENOMIC DNA]</scope>
</reference>
<evidence type="ECO:0000313" key="3">
    <source>
        <dbReference type="Proteomes" id="UP001460270"/>
    </source>
</evidence>
<dbReference type="PANTHER" id="PTHR47331:SF1">
    <property type="entry name" value="GAG-LIKE PROTEIN"/>
    <property type="match status" value="1"/>
</dbReference>
<accession>A0AAW0MUD3</accession>
<dbReference type="SUPFAM" id="SSF53098">
    <property type="entry name" value="Ribonuclease H-like"/>
    <property type="match status" value="1"/>
</dbReference>
<feature type="compositionally biased region" description="Basic and acidic residues" evidence="1">
    <location>
        <begin position="291"/>
        <end position="304"/>
    </location>
</feature>
<protein>
    <submittedName>
        <fullName evidence="2">Uncharacterized protein</fullName>
    </submittedName>
</protein>
<proteinExistence type="predicted"/>
<evidence type="ECO:0000313" key="2">
    <source>
        <dbReference type="EMBL" id="KAK7882732.1"/>
    </source>
</evidence>
<dbReference type="EMBL" id="JBBPFD010000021">
    <property type="protein sequence ID" value="KAK7882732.1"/>
    <property type="molecule type" value="Genomic_DNA"/>
</dbReference>
<name>A0AAW0MUD3_9GOBI</name>
<dbReference type="SUPFAM" id="SSF56672">
    <property type="entry name" value="DNA/RNA polymerases"/>
    <property type="match status" value="1"/>
</dbReference>
<gene>
    <name evidence="2" type="ORF">WMY93_028906</name>
</gene>
<organism evidence="2 3">
    <name type="scientific">Mugilogobius chulae</name>
    <name type="common">yellowstripe goby</name>
    <dbReference type="NCBI Taxonomy" id="88201"/>
    <lineage>
        <taxon>Eukaryota</taxon>
        <taxon>Metazoa</taxon>
        <taxon>Chordata</taxon>
        <taxon>Craniata</taxon>
        <taxon>Vertebrata</taxon>
        <taxon>Euteleostomi</taxon>
        <taxon>Actinopterygii</taxon>
        <taxon>Neopterygii</taxon>
        <taxon>Teleostei</taxon>
        <taxon>Neoteleostei</taxon>
        <taxon>Acanthomorphata</taxon>
        <taxon>Gobiaria</taxon>
        <taxon>Gobiiformes</taxon>
        <taxon>Gobioidei</taxon>
        <taxon>Gobiidae</taxon>
        <taxon>Gobionellinae</taxon>
        <taxon>Mugilogobius</taxon>
    </lineage>
</organism>
<evidence type="ECO:0000256" key="1">
    <source>
        <dbReference type="SAM" id="MobiDB-lite"/>
    </source>
</evidence>
<dbReference type="Proteomes" id="UP001460270">
    <property type="component" value="Unassembled WGS sequence"/>
</dbReference>
<dbReference type="InterPro" id="IPR012337">
    <property type="entry name" value="RNaseH-like_sf"/>
</dbReference>